<keyword evidence="7" id="KW-1185">Reference proteome</keyword>
<organism evidence="6 7">
    <name type="scientific">Kluyveromyces marxianus</name>
    <name type="common">Yeast</name>
    <name type="synonym">Candida kefyr</name>
    <dbReference type="NCBI Taxonomy" id="4911"/>
    <lineage>
        <taxon>Eukaryota</taxon>
        <taxon>Fungi</taxon>
        <taxon>Dikarya</taxon>
        <taxon>Ascomycota</taxon>
        <taxon>Saccharomycotina</taxon>
        <taxon>Saccharomycetes</taxon>
        <taxon>Saccharomycetales</taxon>
        <taxon>Saccharomycetaceae</taxon>
        <taxon>Kluyveromyces</taxon>
    </lineage>
</organism>
<evidence type="ECO:0000256" key="3">
    <source>
        <dbReference type="ARBA" id="ARBA00022676"/>
    </source>
</evidence>
<comment type="similarity">
    <text evidence="2">Belongs to the glycosyltransferase 15 family.</text>
</comment>
<evidence type="ECO:0000256" key="5">
    <source>
        <dbReference type="ARBA" id="ARBA00022968"/>
    </source>
</evidence>
<dbReference type="SUPFAM" id="SSF53448">
    <property type="entry name" value="Nucleotide-diphospho-sugar transferases"/>
    <property type="match status" value="1"/>
</dbReference>
<dbReference type="InterPro" id="IPR002685">
    <property type="entry name" value="Glyco_trans_15"/>
</dbReference>
<dbReference type="Proteomes" id="UP000422736">
    <property type="component" value="Chromosome 1"/>
</dbReference>
<reference evidence="6 7" key="2">
    <citation type="submission" date="2019-11" db="EMBL/GenBank/DDBJ databases">
        <authorList>
            <person name="Lu H."/>
        </authorList>
    </citation>
    <scope>NUCLEOTIDE SEQUENCE [LARGE SCALE GENOMIC DNA]</scope>
    <source>
        <strain evidence="6 7">FIM1</strain>
    </source>
</reference>
<gene>
    <name evidence="6" type="primary">YUR1</name>
    <name evidence="6" type="ORF">FIM1_516</name>
</gene>
<name>A0ABX6EQY4_KLUMA</name>
<evidence type="ECO:0000313" key="6">
    <source>
        <dbReference type="EMBL" id="QGN13870.1"/>
    </source>
</evidence>
<proteinExistence type="inferred from homology"/>
<accession>A0ABX6EQY4</accession>
<dbReference type="PANTHER" id="PTHR31121:SF10">
    <property type="entry name" value="MANNOSYLTRANSFERASE KTR2-RELATED"/>
    <property type="match status" value="1"/>
</dbReference>
<dbReference type="InterPro" id="IPR029044">
    <property type="entry name" value="Nucleotide-diphossugar_trans"/>
</dbReference>
<keyword evidence="4" id="KW-0808">Transferase</keyword>
<comment type="subcellular location">
    <subcellularLocation>
        <location evidence="1">Membrane</location>
        <topology evidence="1">Single-pass type II membrane protein</topology>
    </subcellularLocation>
</comment>
<reference evidence="6 7" key="1">
    <citation type="submission" date="2016-03" db="EMBL/GenBank/DDBJ databases">
        <title>How can Kluyveromyces marxianus grow so fast - potential evolutionary course in Saccharomyces Complex revealed by comparative genomics.</title>
        <authorList>
            <person name="Mo W."/>
            <person name="Lu W."/>
            <person name="Yang X."/>
            <person name="Qi J."/>
            <person name="Lv H."/>
        </authorList>
    </citation>
    <scope>NUCLEOTIDE SEQUENCE [LARGE SCALE GENOMIC DNA]</scope>
    <source>
        <strain evidence="6 7">FIM1</strain>
    </source>
</reference>
<evidence type="ECO:0000256" key="1">
    <source>
        <dbReference type="ARBA" id="ARBA00004606"/>
    </source>
</evidence>
<keyword evidence="5" id="KW-0735">Signal-anchor</keyword>
<dbReference type="Gene3D" id="3.90.550.10">
    <property type="entry name" value="Spore Coat Polysaccharide Biosynthesis Protein SpsA, Chain A"/>
    <property type="match status" value="1"/>
</dbReference>
<sequence>MLSVRRCAVAVSAVFSLLALLYLSQIGFSVIKETYAQSRWQKELYARSQKVLHDYDGVRRFNQSFGELKPASNSYLNDLAIPEDRDSIIYERENATILMLCRNWEIEGVLQSMRSLEDRFNRRYKYDWTFLNDVPFDDYFIEATTAMASGKTQYGLIPPEDWNRPEWIDEELFEERLQMLKDRKVIYGDSKSYRNMCRFNSGFFFRQKLLDQYDYYFRVEPDVEYFCDFPYDPFKVMREKKKKYGFVISIFEYEDTVTTLWDTVEEFMELHPETLHPNNSLDFLTDSSMVGEFLPVVASSSDYNLCHFWSNFEIGDLNFFRSEEYLKYFNYLDSKGGFYYERWGDAPVHSIGAALLLDKNEIHHFDEIGYSHVPFNACPTSVSSRLVYRCQCDPNDESNVSVHPNSCLMRWWKNGSGKTFIR</sequence>
<keyword evidence="3 6" id="KW-0328">Glycosyltransferase</keyword>
<evidence type="ECO:0000256" key="4">
    <source>
        <dbReference type="ARBA" id="ARBA00022679"/>
    </source>
</evidence>
<dbReference type="PANTHER" id="PTHR31121">
    <property type="entry name" value="ALPHA-1,2 MANNOSYLTRANSFERASE KTR1"/>
    <property type="match status" value="1"/>
</dbReference>
<dbReference type="GO" id="GO:0016757">
    <property type="term" value="F:glycosyltransferase activity"/>
    <property type="evidence" value="ECO:0007669"/>
    <property type="project" value="UniProtKB-KW"/>
</dbReference>
<evidence type="ECO:0000256" key="2">
    <source>
        <dbReference type="ARBA" id="ARBA00007677"/>
    </source>
</evidence>
<protein>
    <submittedName>
        <fullName evidence="6">Mannosyltransferase YUR1</fullName>
    </submittedName>
</protein>
<dbReference type="EMBL" id="CP015054">
    <property type="protein sequence ID" value="QGN13870.1"/>
    <property type="molecule type" value="Genomic_DNA"/>
</dbReference>
<dbReference type="Pfam" id="PF01793">
    <property type="entry name" value="Glyco_transf_15"/>
    <property type="match status" value="1"/>
</dbReference>
<keyword evidence="5" id="KW-0812">Transmembrane</keyword>
<evidence type="ECO:0000313" key="7">
    <source>
        <dbReference type="Proteomes" id="UP000422736"/>
    </source>
</evidence>